<dbReference type="EMBL" id="FOMO01000004">
    <property type="protein sequence ID" value="SFD79584.1"/>
    <property type="molecule type" value="Genomic_DNA"/>
</dbReference>
<dbReference type="InterPro" id="IPR010751">
    <property type="entry name" value="TrfA"/>
</dbReference>
<evidence type="ECO:0000313" key="3">
    <source>
        <dbReference type="Proteomes" id="UP000243950"/>
    </source>
</evidence>
<dbReference type="Proteomes" id="UP000243950">
    <property type="component" value="Unassembled WGS sequence"/>
</dbReference>
<keyword evidence="3" id="KW-1185">Reference proteome</keyword>
<dbReference type="Pfam" id="PF07042">
    <property type="entry name" value="TrfA"/>
    <property type="match status" value="1"/>
</dbReference>
<protein>
    <submittedName>
        <fullName evidence="2">TrfA protein</fullName>
    </submittedName>
</protein>
<gene>
    <name evidence="2" type="ORF">SAMN05216372_104168</name>
</gene>
<evidence type="ECO:0000256" key="1">
    <source>
        <dbReference type="SAM" id="MobiDB-lite"/>
    </source>
</evidence>
<organism evidence="2 3">
    <name type="scientific">Pseudomonas straminea</name>
    <dbReference type="NCBI Taxonomy" id="47882"/>
    <lineage>
        <taxon>Bacteria</taxon>
        <taxon>Pseudomonadati</taxon>
        <taxon>Pseudomonadota</taxon>
        <taxon>Gammaproteobacteria</taxon>
        <taxon>Pseudomonadales</taxon>
        <taxon>Pseudomonadaceae</taxon>
        <taxon>Phytopseudomonas</taxon>
    </lineage>
</organism>
<name>A0A1I1V9L4_PSEOC</name>
<reference evidence="3" key="1">
    <citation type="submission" date="2016-10" db="EMBL/GenBank/DDBJ databases">
        <authorList>
            <person name="Varghese N."/>
            <person name="Submissions S."/>
        </authorList>
    </citation>
    <scope>NUCLEOTIDE SEQUENCE [LARGE SCALE GENOMIC DNA]</scope>
    <source>
        <strain evidence="3">JCM 2783</strain>
    </source>
</reference>
<feature type="region of interest" description="Disordered" evidence="1">
    <location>
        <begin position="61"/>
        <end position="81"/>
    </location>
</feature>
<evidence type="ECO:0000313" key="2">
    <source>
        <dbReference type="EMBL" id="SFD79584.1"/>
    </source>
</evidence>
<sequence>MTLFLVPKSGSRGDRGSPKRWLAIGWRIGGLSMHEPWQGEDAAHGTSSRVHAVLHRRLQEAAERENSKNAMQAEVGRQTSEAAPSQYQFPFLPVMASAMPTQWTRTSLFSNLKKGERRTLKNQVLEGRSDCLVRMSGEELDMYDNDVFLHTIQLAQGAFPGERVYFERSSFLRAIGRGSDLSSESYRRLHESMERLTSATIFVQGQMGGESFRLIDKLRWGVSGQYSIEMDAEIVSIFANEYLAFIDMDVRMRLKSPLAKYLQNYIAGHKVGGHGIGCDKLRVWSGSRGRARDFNCRALPSALSELENEGVIRDWSIGGDIVRWTRIPHVRSRRL</sequence>
<accession>A0A1I1V9L4</accession>
<dbReference type="AlphaFoldDB" id="A0A1I1V9L4"/>
<proteinExistence type="predicted"/>